<name>A0ABN9ZL80_PIPNA</name>
<proteinExistence type="predicted"/>
<keyword evidence="6" id="KW-1185">Reference proteome</keyword>
<evidence type="ECO:0000256" key="2">
    <source>
        <dbReference type="ARBA" id="ARBA00022490"/>
    </source>
</evidence>
<evidence type="ECO:0000256" key="4">
    <source>
        <dbReference type="ARBA" id="ARBA00022737"/>
    </source>
</evidence>
<organism evidence="5 6">
    <name type="scientific">Pipistrellus nathusii</name>
    <name type="common">Nathusius' pipistrelle</name>
    <dbReference type="NCBI Taxonomy" id="59473"/>
    <lineage>
        <taxon>Eukaryota</taxon>
        <taxon>Metazoa</taxon>
        <taxon>Chordata</taxon>
        <taxon>Craniata</taxon>
        <taxon>Vertebrata</taxon>
        <taxon>Euteleostomi</taxon>
        <taxon>Mammalia</taxon>
        <taxon>Eutheria</taxon>
        <taxon>Laurasiatheria</taxon>
        <taxon>Chiroptera</taxon>
        <taxon>Yangochiroptera</taxon>
        <taxon>Vespertilionidae</taxon>
        <taxon>Pipistrellus</taxon>
    </lineage>
</organism>
<sequence>MAGLQELLRDSVAQAELCTVVHPFPVDCYKGLPWLPPASVLLEAAINEEKFACVEAELHQLLLASGRAHVVWTTDIYGRLAADYFSL</sequence>
<dbReference type="Proteomes" id="UP001314169">
    <property type="component" value="Chromosome 17"/>
</dbReference>
<reference evidence="5" key="1">
    <citation type="submission" date="2023-12" db="EMBL/GenBank/DDBJ databases">
        <authorList>
            <person name="Brown T."/>
        </authorList>
    </citation>
    <scope>NUCLEOTIDE SEQUENCE</scope>
</reference>
<evidence type="ECO:0000313" key="6">
    <source>
        <dbReference type="Proteomes" id="UP001314169"/>
    </source>
</evidence>
<accession>A0ABN9ZL80</accession>
<evidence type="ECO:0000256" key="3">
    <source>
        <dbReference type="ARBA" id="ARBA00022614"/>
    </source>
</evidence>
<comment type="subcellular location">
    <subcellularLocation>
        <location evidence="1">Cytoplasm</location>
    </subcellularLocation>
</comment>
<keyword evidence="3" id="KW-0433">Leucine-rich repeat</keyword>
<keyword evidence="4" id="KW-0677">Repeat</keyword>
<protein>
    <submittedName>
        <fullName evidence="5">Uncharacterized protein</fullName>
    </submittedName>
</protein>
<evidence type="ECO:0000256" key="1">
    <source>
        <dbReference type="ARBA" id="ARBA00004496"/>
    </source>
</evidence>
<dbReference type="InterPro" id="IPR050694">
    <property type="entry name" value="LRRC14/PRAME"/>
</dbReference>
<keyword evidence="2" id="KW-0963">Cytoplasm</keyword>
<gene>
    <name evidence="5" type="ORF">MPIPNATIZW_LOCUS7359</name>
</gene>
<evidence type="ECO:0000313" key="5">
    <source>
        <dbReference type="EMBL" id="CAK6439053.1"/>
    </source>
</evidence>
<dbReference type="PANTHER" id="PTHR14224:SF9">
    <property type="entry name" value="LEUCINE-RICH REPEAT-CONTAINING PROTEIN 14"/>
    <property type="match status" value="1"/>
</dbReference>
<dbReference type="EMBL" id="OY882874">
    <property type="protein sequence ID" value="CAK6439053.1"/>
    <property type="molecule type" value="Genomic_DNA"/>
</dbReference>
<dbReference type="PANTHER" id="PTHR14224">
    <property type="entry name" value="SIMILAR TO PREFERENTIALLY EXPRESSED ANTIGEN IN MELANOMA-LIKE 3"/>
    <property type="match status" value="1"/>
</dbReference>